<feature type="domain" description="SIP-like Rossmann fold" evidence="1">
    <location>
        <begin position="125"/>
        <end position="237"/>
    </location>
</feature>
<sequence length="237" mass="27108">MQSHTLHRLKKKALGLIESRMLKYGQVLEVRKWEPSTIIEIDLHLPQTTMDAWLEVPYIKCKVADLTYRDYTPSGWDAETQTCTLFVDANHNGAGSQWAQKLRKGDTVSYVGTNSTRQTPNVTSSVICLGDESSIGHLLAMQQLTLPSTRFSGAVVIGNQEHRNQFKEYLRSPLQPIARNDVYGHHSLTEWLLQQSYNLQNTFFYIVGNNTMVVELRKLLRKQGYNSNQIKCQGFWS</sequence>
<dbReference type="PANTHER" id="PTHR30157:SF0">
    <property type="entry name" value="NADPH-DEPENDENT FERRIC-CHELATE REDUCTASE"/>
    <property type="match status" value="1"/>
</dbReference>
<evidence type="ECO:0000313" key="2">
    <source>
        <dbReference type="EMBL" id="MVN93109.1"/>
    </source>
</evidence>
<evidence type="ECO:0000313" key="3">
    <source>
        <dbReference type="Proteomes" id="UP000434850"/>
    </source>
</evidence>
<proteinExistence type="predicted"/>
<protein>
    <recommendedName>
        <fullName evidence="1">SIP-like Rossmann fold domain-containing protein</fullName>
    </recommendedName>
</protein>
<keyword evidence="3" id="KW-1185">Reference proteome</keyword>
<dbReference type="InterPro" id="IPR039261">
    <property type="entry name" value="FNR_nucleotide-bd"/>
</dbReference>
<dbReference type="EMBL" id="WQLA01000008">
    <property type="protein sequence ID" value="MVN93109.1"/>
    <property type="molecule type" value="Genomic_DNA"/>
</dbReference>
<dbReference type="Gene3D" id="3.40.50.80">
    <property type="entry name" value="Nucleotide-binding domain of ferredoxin-NADP reductase (FNR) module"/>
    <property type="match status" value="1"/>
</dbReference>
<reference evidence="2 3" key="1">
    <citation type="submission" date="2019-12" db="EMBL/GenBank/DDBJ databases">
        <title>Mucilaginibacter sp. HME9299 genome sequencing and assembly.</title>
        <authorList>
            <person name="Kang H."/>
            <person name="Kim H."/>
            <person name="Joh K."/>
        </authorList>
    </citation>
    <scope>NUCLEOTIDE SEQUENCE [LARGE SCALE GENOMIC DNA]</scope>
    <source>
        <strain evidence="2 3">HME9299</strain>
    </source>
</reference>
<dbReference type="Gene3D" id="2.40.30.10">
    <property type="entry name" value="Translation factors"/>
    <property type="match status" value="1"/>
</dbReference>
<dbReference type="AlphaFoldDB" id="A0A6I4III5"/>
<gene>
    <name evidence="2" type="ORF">GO816_18400</name>
</gene>
<dbReference type="InterPro" id="IPR017938">
    <property type="entry name" value="Riboflavin_synthase-like_b-brl"/>
</dbReference>
<dbReference type="InterPro" id="IPR039374">
    <property type="entry name" value="SIP_fam"/>
</dbReference>
<dbReference type="InterPro" id="IPR007037">
    <property type="entry name" value="SIP_rossman_dom"/>
</dbReference>
<accession>A0A6I4III5</accession>
<organism evidence="2 3">
    <name type="scientific">Mucilaginibacter aquatilis</name>
    <dbReference type="NCBI Taxonomy" id="1517760"/>
    <lineage>
        <taxon>Bacteria</taxon>
        <taxon>Pseudomonadati</taxon>
        <taxon>Bacteroidota</taxon>
        <taxon>Sphingobacteriia</taxon>
        <taxon>Sphingobacteriales</taxon>
        <taxon>Sphingobacteriaceae</taxon>
        <taxon>Mucilaginibacter</taxon>
    </lineage>
</organism>
<name>A0A6I4III5_9SPHI</name>
<dbReference type="SUPFAM" id="SSF52343">
    <property type="entry name" value="Ferredoxin reductase-like, C-terminal NADP-linked domain"/>
    <property type="match status" value="1"/>
</dbReference>
<dbReference type="RefSeq" id="WP_157543421.1">
    <property type="nucleotide sequence ID" value="NZ_WQLA01000008.1"/>
</dbReference>
<dbReference type="PANTHER" id="PTHR30157">
    <property type="entry name" value="FERRIC REDUCTASE, NADPH-DEPENDENT"/>
    <property type="match status" value="1"/>
</dbReference>
<dbReference type="SUPFAM" id="SSF63380">
    <property type="entry name" value="Riboflavin synthase domain-like"/>
    <property type="match status" value="1"/>
</dbReference>
<evidence type="ECO:0000259" key="1">
    <source>
        <dbReference type="Pfam" id="PF04954"/>
    </source>
</evidence>
<dbReference type="OrthoDB" id="649820at2"/>
<comment type="caution">
    <text evidence="2">The sequence shown here is derived from an EMBL/GenBank/DDBJ whole genome shotgun (WGS) entry which is preliminary data.</text>
</comment>
<dbReference type="Pfam" id="PF04954">
    <property type="entry name" value="SIP"/>
    <property type="match status" value="1"/>
</dbReference>
<dbReference type="Proteomes" id="UP000434850">
    <property type="component" value="Unassembled WGS sequence"/>
</dbReference>